<evidence type="ECO:0000256" key="1">
    <source>
        <dbReference type="SAM" id="MobiDB-lite"/>
    </source>
</evidence>
<comment type="caution">
    <text evidence="2">The sequence shown here is derived from an EMBL/GenBank/DDBJ whole genome shotgun (WGS) entry which is preliminary data.</text>
</comment>
<reference evidence="2" key="1">
    <citation type="submission" date="2021-02" db="EMBL/GenBank/DDBJ databases">
        <authorList>
            <person name="Dougan E. K."/>
            <person name="Rhodes N."/>
            <person name="Thang M."/>
            <person name="Chan C."/>
        </authorList>
    </citation>
    <scope>NUCLEOTIDE SEQUENCE</scope>
</reference>
<proteinExistence type="predicted"/>
<dbReference type="Proteomes" id="UP000649617">
    <property type="component" value="Unassembled WGS sequence"/>
</dbReference>
<accession>A0A812RYQ6</accession>
<name>A0A812RYQ6_SYMPI</name>
<keyword evidence="3" id="KW-1185">Reference proteome</keyword>
<gene>
    <name evidence="2" type="ORF">SPIL2461_LOCUS11487</name>
</gene>
<organism evidence="2 3">
    <name type="scientific">Symbiodinium pilosum</name>
    <name type="common">Dinoflagellate</name>
    <dbReference type="NCBI Taxonomy" id="2952"/>
    <lineage>
        <taxon>Eukaryota</taxon>
        <taxon>Sar</taxon>
        <taxon>Alveolata</taxon>
        <taxon>Dinophyceae</taxon>
        <taxon>Suessiales</taxon>
        <taxon>Symbiodiniaceae</taxon>
        <taxon>Symbiodinium</taxon>
    </lineage>
</organism>
<protein>
    <submittedName>
        <fullName evidence="2">Uncharacterized protein</fullName>
    </submittedName>
</protein>
<evidence type="ECO:0000313" key="3">
    <source>
        <dbReference type="Proteomes" id="UP000649617"/>
    </source>
</evidence>
<dbReference type="AlphaFoldDB" id="A0A812RYQ6"/>
<evidence type="ECO:0000313" key="2">
    <source>
        <dbReference type="EMBL" id="CAE7460400.1"/>
    </source>
</evidence>
<sequence>MASAKDSRGRRKYQGHIWRKYMRRGSKNFRETTKAAPPLVIELKAKSSSRWCGPDVSGCQCDDPESEADPDAGIIEPPSEQEDPEFLMVRDLKYHLQLVGPVVGMARRTDLCKCREIVGNFDYGLSSVDTMGNLCTEVEWWLQDEAAQNRYDGAHANWLKLLAVWDHLLSFHVEDLLDAGFESDVVKDFLDGCLLYEVGDRAHVKELLLAADTIAI</sequence>
<feature type="region of interest" description="Disordered" evidence="1">
    <location>
        <begin position="52"/>
        <end position="80"/>
    </location>
</feature>
<dbReference type="EMBL" id="CAJNIZ010022225">
    <property type="protein sequence ID" value="CAE7460400.1"/>
    <property type="molecule type" value="Genomic_DNA"/>
</dbReference>